<feature type="domain" description="AB hydrolase-1" evidence="3">
    <location>
        <begin position="4"/>
        <end position="212"/>
    </location>
</feature>
<dbReference type="Pfam" id="PF12697">
    <property type="entry name" value="Abhydrolase_6"/>
    <property type="match status" value="1"/>
</dbReference>
<proteinExistence type="predicted"/>
<dbReference type="GO" id="GO:0016787">
    <property type="term" value="F:hydrolase activity"/>
    <property type="evidence" value="ECO:0007669"/>
    <property type="project" value="UniProtKB-KW"/>
</dbReference>
<evidence type="ECO:0000259" key="3">
    <source>
        <dbReference type="Pfam" id="PF12697"/>
    </source>
</evidence>
<dbReference type="SUPFAM" id="SSF53474">
    <property type="entry name" value="alpha/beta-Hydrolases"/>
    <property type="match status" value="1"/>
</dbReference>
<evidence type="ECO:0000313" key="4">
    <source>
        <dbReference type="EMBL" id="SFS12181.1"/>
    </source>
</evidence>
<dbReference type="EMBL" id="FOZL01000001">
    <property type="protein sequence ID" value="SFS12181.1"/>
    <property type="molecule type" value="Genomic_DNA"/>
</dbReference>
<dbReference type="PANTHER" id="PTHR43798">
    <property type="entry name" value="MONOACYLGLYCEROL LIPASE"/>
    <property type="match status" value="1"/>
</dbReference>
<keyword evidence="1" id="KW-0378">Hydrolase</keyword>
<evidence type="ECO:0000256" key="2">
    <source>
        <dbReference type="SAM" id="MobiDB-lite"/>
    </source>
</evidence>
<keyword evidence="5" id="KW-1185">Reference proteome</keyword>
<feature type="region of interest" description="Disordered" evidence="2">
    <location>
        <begin position="234"/>
        <end position="257"/>
    </location>
</feature>
<protein>
    <submittedName>
        <fullName evidence="4">Pimeloyl-ACP methyl ester carboxylesterase</fullName>
    </submittedName>
</protein>
<dbReference type="PRINTS" id="PR00111">
    <property type="entry name" value="ABHYDROLASE"/>
</dbReference>
<evidence type="ECO:0000256" key="1">
    <source>
        <dbReference type="ARBA" id="ARBA00022801"/>
    </source>
</evidence>
<dbReference type="STRING" id="474950.SAMN05421771_2076"/>
<dbReference type="PANTHER" id="PTHR43798:SF31">
    <property type="entry name" value="AB HYDROLASE SUPERFAMILY PROTEIN YCLE"/>
    <property type="match status" value="1"/>
</dbReference>
<organism evidence="4 5">
    <name type="scientific">Granulicella pectinivorans</name>
    <dbReference type="NCBI Taxonomy" id="474950"/>
    <lineage>
        <taxon>Bacteria</taxon>
        <taxon>Pseudomonadati</taxon>
        <taxon>Acidobacteriota</taxon>
        <taxon>Terriglobia</taxon>
        <taxon>Terriglobales</taxon>
        <taxon>Acidobacteriaceae</taxon>
        <taxon>Granulicella</taxon>
    </lineage>
</organism>
<dbReference type="Gene3D" id="3.40.50.1820">
    <property type="entry name" value="alpha/beta hydrolase"/>
    <property type="match status" value="1"/>
</dbReference>
<dbReference type="AlphaFoldDB" id="A0A1I6M949"/>
<evidence type="ECO:0000313" key="5">
    <source>
        <dbReference type="Proteomes" id="UP000199024"/>
    </source>
</evidence>
<dbReference type="InterPro" id="IPR050266">
    <property type="entry name" value="AB_hydrolase_sf"/>
</dbReference>
<dbReference type="InterPro" id="IPR029058">
    <property type="entry name" value="AB_hydrolase_fold"/>
</dbReference>
<dbReference type="Proteomes" id="UP000199024">
    <property type="component" value="Unassembled WGS sequence"/>
</dbReference>
<sequence>MTCALEPRFRCVAYDQRGWGASDAPSDGYNLQNLADDASRLIRTLGLERYVLVGHSMGGKVAQLSAPQRPVGLHALVLIATASPVPQHISEEARQAQLHAYDSREMALAAINFLTVRRPDDATVEQLVQDSHVGSPGAKQAWPTIAAYEDLSAQVTKIAVQTLLLVGDQDGQDPVELQQREVLPLIESTRLEIIPDCGHLIPVDQPLTMAEAIATFLNAVEERRWLEREPGGAAFEHFQSPRRPAQGTECNGAGNTPRKLDALRGAGPLVAESWKNKKCWYINQTLMPDLHRIRNGSFLKTCTPVLL</sequence>
<dbReference type="GO" id="GO:0016020">
    <property type="term" value="C:membrane"/>
    <property type="evidence" value="ECO:0007669"/>
    <property type="project" value="TreeGrafter"/>
</dbReference>
<name>A0A1I6M949_9BACT</name>
<accession>A0A1I6M949</accession>
<dbReference type="InterPro" id="IPR000073">
    <property type="entry name" value="AB_hydrolase_1"/>
</dbReference>
<reference evidence="4 5" key="1">
    <citation type="submission" date="2016-10" db="EMBL/GenBank/DDBJ databases">
        <authorList>
            <person name="de Groot N.N."/>
        </authorList>
    </citation>
    <scope>NUCLEOTIDE SEQUENCE [LARGE SCALE GENOMIC DNA]</scope>
    <source>
        <strain evidence="4 5">DSM 21001</strain>
    </source>
</reference>
<gene>
    <name evidence="4" type="ORF">SAMN05421771_2076</name>
</gene>